<keyword evidence="4" id="KW-0547">Nucleotide-binding</keyword>
<dbReference type="InterPro" id="IPR030189">
    <property type="entry name" value="UPS_plant"/>
</dbReference>
<evidence type="ECO:0000256" key="8">
    <source>
        <dbReference type="SAM" id="Phobius"/>
    </source>
</evidence>
<keyword evidence="2" id="KW-0813">Transport</keyword>
<evidence type="ECO:0000256" key="6">
    <source>
        <dbReference type="ARBA" id="ARBA00022989"/>
    </source>
</evidence>
<dbReference type="GO" id="GO:0022857">
    <property type="term" value="F:transmembrane transporter activity"/>
    <property type="evidence" value="ECO:0007669"/>
    <property type="project" value="InterPro"/>
</dbReference>
<evidence type="ECO:0000256" key="3">
    <source>
        <dbReference type="ARBA" id="ARBA00022692"/>
    </source>
</evidence>
<feature type="transmembrane region" description="Helical" evidence="8">
    <location>
        <begin position="109"/>
        <end position="130"/>
    </location>
</feature>
<name>A0A382YG43_9ZZZZ</name>
<feature type="transmembrane region" description="Helical" evidence="8">
    <location>
        <begin position="136"/>
        <end position="156"/>
    </location>
</feature>
<feature type="transmembrane region" description="Helical" evidence="8">
    <location>
        <begin position="6"/>
        <end position="27"/>
    </location>
</feature>
<comment type="subcellular location">
    <subcellularLocation>
        <location evidence="1">Membrane</location>
        <topology evidence="1">Multi-pass membrane protein</topology>
    </subcellularLocation>
</comment>
<evidence type="ECO:0008006" key="10">
    <source>
        <dbReference type="Google" id="ProtNLM"/>
    </source>
</evidence>
<dbReference type="PANTHER" id="PTHR31081">
    <property type="entry name" value="UREIDE PERMEASE 1-RELATED-RELATED"/>
    <property type="match status" value="1"/>
</dbReference>
<evidence type="ECO:0000256" key="7">
    <source>
        <dbReference type="ARBA" id="ARBA00023136"/>
    </source>
</evidence>
<dbReference type="AlphaFoldDB" id="A0A382YG43"/>
<keyword evidence="7 8" id="KW-0472">Membrane</keyword>
<evidence type="ECO:0000256" key="5">
    <source>
        <dbReference type="ARBA" id="ARBA00022840"/>
    </source>
</evidence>
<sequence>MFIVQSYAVAVGFCVVTMVCWGSWANTQKLASKSWSFQLFYWDYAIGVVLLSLLFGLTLGSMGAEGRGFIPDLQQASSAALTSAFVGGVVFNIANLLIVAAIDIAGMAVAFPVGIGIALVLGVVVNYFAVPVGNPILLFSGVALVVVAIVLDALAYRGLSSD</sequence>
<keyword evidence="5" id="KW-0067">ATP-binding</keyword>
<accession>A0A382YG43</accession>
<protein>
    <recommendedName>
        <fullName evidence="10">EamA domain-containing protein</fullName>
    </recommendedName>
</protein>
<keyword evidence="6 8" id="KW-1133">Transmembrane helix</keyword>
<dbReference type="InterPro" id="IPR009834">
    <property type="entry name" value="Ureide_permease"/>
</dbReference>
<proteinExistence type="predicted"/>
<evidence type="ECO:0000256" key="1">
    <source>
        <dbReference type="ARBA" id="ARBA00004141"/>
    </source>
</evidence>
<dbReference type="GO" id="GO:0016020">
    <property type="term" value="C:membrane"/>
    <property type="evidence" value="ECO:0007669"/>
    <property type="project" value="UniProtKB-SubCell"/>
</dbReference>
<dbReference type="GO" id="GO:0005524">
    <property type="term" value="F:ATP binding"/>
    <property type="evidence" value="ECO:0007669"/>
    <property type="project" value="UniProtKB-KW"/>
</dbReference>
<dbReference type="Pfam" id="PF07168">
    <property type="entry name" value="Ureide_permease"/>
    <property type="match status" value="1"/>
</dbReference>
<keyword evidence="3 8" id="KW-0812">Transmembrane</keyword>
<evidence type="ECO:0000256" key="4">
    <source>
        <dbReference type="ARBA" id="ARBA00022741"/>
    </source>
</evidence>
<feature type="transmembrane region" description="Helical" evidence="8">
    <location>
        <begin position="79"/>
        <end position="102"/>
    </location>
</feature>
<feature type="non-terminal residue" evidence="9">
    <location>
        <position position="162"/>
    </location>
</feature>
<gene>
    <name evidence="9" type="ORF">METZ01_LOCUS435130</name>
</gene>
<reference evidence="9" key="1">
    <citation type="submission" date="2018-05" db="EMBL/GenBank/DDBJ databases">
        <authorList>
            <person name="Lanie J.A."/>
            <person name="Ng W.-L."/>
            <person name="Kazmierczak K.M."/>
            <person name="Andrzejewski T.M."/>
            <person name="Davidsen T.M."/>
            <person name="Wayne K.J."/>
            <person name="Tettelin H."/>
            <person name="Glass J.I."/>
            <person name="Rusch D."/>
            <person name="Podicherti R."/>
            <person name="Tsui H.-C.T."/>
            <person name="Winkler M.E."/>
        </authorList>
    </citation>
    <scope>NUCLEOTIDE SEQUENCE</scope>
</reference>
<evidence type="ECO:0000256" key="2">
    <source>
        <dbReference type="ARBA" id="ARBA00022448"/>
    </source>
</evidence>
<organism evidence="9">
    <name type="scientific">marine metagenome</name>
    <dbReference type="NCBI Taxonomy" id="408172"/>
    <lineage>
        <taxon>unclassified sequences</taxon>
        <taxon>metagenomes</taxon>
        <taxon>ecological metagenomes</taxon>
    </lineage>
</organism>
<dbReference type="EMBL" id="UINC01175585">
    <property type="protein sequence ID" value="SVD82276.1"/>
    <property type="molecule type" value="Genomic_DNA"/>
</dbReference>
<feature type="transmembrane region" description="Helical" evidence="8">
    <location>
        <begin position="39"/>
        <end position="59"/>
    </location>
</feature>
<evidence type="ECO:0000313" key="9">
    <source>
        <dbReference type="EMBL" id="SVD82276.1"/>
    </source>
</evidence>